<keyword evidence="10" id="KW-1185">Reference proteome</keyword>
<dbReference type="GO" id="GO:0005886">
    <property type="term" value="C:plasma membrane"/>
    <property type="evidence" value="ECO:0007669"/>
    <property type="project" value="UniProtKB-SubCell"/>
</dbReference>
<evidence type="ECO:0000313" key="10">
    <source>
        <dbReference type="Proteomes" id="UP000245974"/>
    </source>
</evidence>
<accession>A0A2U3N3S8</accession>
<dbReference type="PANTHER" id="PTHR23513">
    <property type="entry name" value="INTEGRAL MEMBRANE EFFLUX PROTEIN-RELATED"/>
    <property type="match status" value="1"/>
</dbReference>
<evidence type="ECO:0000256" key="3">
    <source>
        <dbReference type="ARBA" id="ARBA00022475"/>
    </source>
</evidence>
<dbReference type="InterPro" id="IPR010290">
    <property type="entry name" value="TM_effector"/>
</dbReference>
<evidence type="ECO:0000259" key="8">
    <source>
        <dbReference type="PROSITE" id="PS50850"/>
    </source>
</evidence>
<dbReference type="SUPFAM" id="SSF103473">
    <property type="entry name" value="MFS general substrate transporter"/>
    <property type="match status" value="1"/>
</dbReference>
<feature type="transmembrane region" description="Helical" evidence="7">
    <location>
        <begin position="163"/>
        <end position="190"/>
    </location>
</feature>
<keyword evidence="2" id="KW-0813">Transport</keyword>
<keyword evidence="3" id="KW-1003">Cell membrane</keyword>
<feature type="transmembrane region" description="Helical" evidence="7">
    <location>
        <begin position="287"/>
        <end position="304"/>
    </location>
</feature>
<name>A0A2U3N3S8_9GAMM</name>
<evidence type="ECO:0000256" key="5">
    <source>
        <dbReference type="ARBA" id="ARBA00022989"/>
    </source>
</evidence>
<sequence length="402" mass="44534">MPKIFNSLIYPNFRHYFIGHTLSTLGTWIQQVALAWLVYELTNSAKLLGLIAFFAMAPQLLISPFVGAAIDKINKRAALIVVQILFFLQAIFLAYLTFFDKLNSNSIIILSLCMGVFTAFDTPLRQSFISDLVDKKDNIANALALNAMIFNLCRFIGPPIAGFLLVISNAFTCFILNAFSYLFLVIALCLMRNIHGSKAKGQLQNVLKEGYVFVFKNKEYSKMMLNVAIINLTASSYVALLPIFAKDYLKGNETTLGYLWGMAGIGSLLSSLMLANTQNFTRIKQRILLNMLICSLALFVLGLVNLHIAYFIAMLLLGFGISTANVSTNILIQRNTPTQLRGRVVSIYTSIRFGFDALGGLMAGIIATTLGAKNTMIGFASLLIVYLSITFIKQRRLVQGRS</sequence>
<dbReference type="InterPro" id="IPR020846">
    <property type="entry name" value="MFS_dom"/>
</dbReference>
<comment type="subcellular location">
    <subcellularLocation>
        <location evidence="1">Cell membrane</location>
        <topology evidence="1">Multi-pass membrane protein</topology>
    </subcellularLocation>
</comment>
<dbReference type="EMBL" id="OOGT01000249">
    <property type="protein sequence ID" value="SPL72274.1"/>
    <property type="molecule type" value="Genomic_DNA"/>
</dbReference>
<feature type="transmembrane region" description="Helical" evidence="7">
    <location>
        <begin position="310"/>
        <end position="332"/>
    </location>
</feature>
<feature type="transmembrane region" description="Helical" evidence="7">
    <location>
        <begin position="376"/>
        <end position="392"/>
    </location>
</feature>
<keyword evidence="4 7" id="KW-0812">Transmembrane</keyword>
<evidence type="ECO:0000256" key="7">
    <source>
        <dbReference type="SAM" id="Phobius"/>
    </source>
</evidence>
<dbReference type="RefSeq" id="WP_171334542.1">
    <property type="nucleotide sequence ID" value="NZ_OOGT01000249.1"/>
</dbReference>
<feature type="transmembrane region" description="Helical" evidence="7">
    <location>
        <begin position="140"/>
        <end position="157"/>
    </location>
</feature>
<dbReference type="PROSITE" id="PS50850">
    <property type="entry name" value="MFS"/>
    <property type="match status" value="1"/>
</dbReference>
<dbReference type="AlphaFoldDB" id="A0A2U3N3S8"/>
<dbReference type="InterPro" id="IPR036259">
    <property type="entry name" value="MFS_trans_sf"/>
</dbReference>
<keyword evidence="6 7" id="KW-0472">Membrane</keyword>
<dbReference type="CDD" id="cd06173">
    <property type="entry name" value="MFS_MefA_like"/>
    <property type="match status" value="1"/>
</dbReference>
<feature type="transmembrane region" description="Helical" evidence="7">
    <location>
        <begin position="353"/>
        <end position="370"/>
    </location>
</feature>
<dbReference type="Gene3D" id="1.20.1250.20">
    <property type="entry name" value="MFS general substrate transporter like domains"/>
    <property type="match status" value="1"/>
</dbReference>
<dbReference type="Pfam" id="PF05977">
    <property type="entry name" value="MFS_3"/>
    <property type="match status" value="1"/>
</dbReference>
<dbReference type="Proteomes" id="UP000245974">
    <property type="component" value="Unassembled WGS sequence"/>
</dbReference>
<evidence type="ECO:0000256" key="4">
    <source>
        <dbReference type="ARBA" id="ARBA00022692"/>
    </source>
</evidence>
<feature type="transmembrane region" description="Helical" evidence="7">
    <location>
        <begin position="223"/>
        <end position="245"/>
    </location>
</feature>
<dbReference type="PANTHER" id="PTHR23513:SF11">
    <property type="entry name" value="STAPHYLOFERRIN A TRANSPORTER"/>
    <property type="match status" value="1"/>
</dbReference>
<dbReference type="GO" id="GO:0022857">
    <property type="term" value="F:transmembrane transporter activity"/>
    <property type="evidence" value="ECO:0007669"/>
    <property type="project" value="InterPro"/>
</dbReference>
<feature type="transmembrane region" description="Helical" evidence="7">
    <location>
        <begin position="77"/>
        <end position="96"/>
    </location>
</feature>
<organism evidence="9 10">
    <name type="scientific">Acinetobacter stercoris</name>
    <dbReference type="NCBI Taxonomy" id="2126983"/>
    <lineage>
        <taxon>Bacteria</taxon>
        <taxon>Pseudomonadati</taxon>
        <taxon>Pseudomonadota</taxon>
        <taxon>Gammaproteobacteria</taxon>
        <taxon>Moraxellales</taxon>
        <taxon>Moraxellaceae</taxon>
        <taxon>Acinetobacter</taxon>
    </lineage>
</organism>
<feature type="transmembrane region" description="Helical" evidence="7">
    <location>
        <begin position="257"/>
        <end position="275"/>
    </location>
</feature>
<evidence type="ECO:0000256" key="6">
    <source>
        <dbReference type="ARBA" id="ARBA00023136"/>
    </source>
</evidence>
<evidence type="ECO:0000256" key="2">
    <source>
        <dbReference type="ARBA" id="ARBA00022448"/>
    </source>
</evidence>
<dbReference type="InParanoid" id="A0A2U3N3S8"/>
<feature type="transmembrane region" description="Helical" evidence="7">
    <location>
        <begin position="102"/>
        <end position="120"/>
    </location>
</feature>
<proteinExistence type="predicted"/>
<keyword evidence="5 7" id="KW-1133">Transmembrane helix</keyword>
<protein>
    <submittedName>
        <fullName evidence="9">Putative multidrug-efflux transporter/MT1297</fullName>
    </submittedName>
</protein>
<feature type="transmembrane region" description="Helical" evidence="7">
    <location>
        <begin position="21"/>
        <end position="39"/>
    </location>
</feature>
<evidence type="ECO:0000313" key="9">
    <source>
        <dbReference type="EMBL" id="SPL72274.1"/>
    </source>
</evidence>
<gene>
    <name evidence="9" type="ORF">KPC_3452</name>
</gene>
<evidence type="ECO:0000256" key="1">
    <source>
        <dbReference type="ARBA" id="ARBA00004651"/>
    </source>
</evidence>
<feature type="domain" description="Major facilitator superfamily (MFS) profile" evidence="8">
    <location>
        <begin position="7"/>
        <end position="396"/>
    </location>
</feature>
<reference evidence="10" key="1">
    <citation type="submission" date="2018-03" db="EMBL/GenBank/DDBJ databases">
        <authorList>
            <person name="Blom J."/>
        </authorList>
    </citation>
    <scope>NUCLEOTIDE SEQUENCE [LARGE SCALE GENOMIC DNA]</scope>
    <source>
        <strain evidence="10">KPC-SM-21</strain>
    </source>
</reference>
<feature type="transmembrane region" description="Helical" evidence="7">
    <location>
        <begin position="45"/>
        <end position="70"/>
    </location>
</feature>